<dbReference type="RefSeq" id="WP_168059731.1">
    <property type="nucleotide sequence ID" value="NZ_VTOW01000002.1"/>
</dbReference>
<evidence type="ECO:0000259" key="4">
    <source>
        <dbReference type="Pfam" id="PF00772"/>
    </source>
</evidence>
<proteinExistence type="predicted"/>
<gene>
    <name evidence="5" type="ORF">MNODULE_10965</name>
</gene>
<dbReference type="GO" id="GO:0003678">
    <property type="term" value="F:DNA helicase activity"/>
    <property type="evidence" value="ECO:0007669"/>
    <property type="project" value="InterPro"/>
</dbReference>
<dbReference type="SUPFAM" id="SSF48024">
    <property type="entry name" value="N-terminal domain of DnaB helicase"/>
    <property type="match status" value="1"/>
</dbReference>
<dbReference type="GO" id="GO:0005524">
    <property type="term" value="F:ATP binding"/>
    <property type="evidence" value="ECO:0007669"/>
    <property type="project" value="InterPro"/>
</dbReference>
<dbReference type="Gene3D" id="1.10.860.10">
    <property type="entry name" value="DNAb Helicase, Chain A"/>
    <property type="match status" value="1"/>
</dbReference>
<dbReference type="PANTHER" id="PTHR30153">
    <property type="entry name" value="REPLICATIVE DNA HELICASE DNAB"/>
    <property type="match status" value="1"/>
</dbReference>
<evidence type="ECO:0000256" key="2">
    <source>
        <dbReference type="ARBA" id="ARBA00022705"/>
    </source>
</evidence>
<dbReference type="InterPro" id="IPR007693">
    <property type="entry name" value="DNA_helicase_DnaB-like_N"/>
</dbReference>
<comment type="caution">
    <text evidence="5">The sequence shown here is derived from an EMBL/GenBank/DDBJ whole genome shotgun (WGS) entry which is preliminary data.</text>
</comment>
<dbReference type="GO" id="GO:1990077">
    <property type="term" value="C:primosome complex"/>
    <property type="evidence" value="ECO:0007669"/>
    <property type="project" value="UniProtKB-KW"/>
</dbReference>
<feature type="domain" description="DNA helicase DnaB-like N-terminal" evidence="4">
    <location>
        <begin position="13"/>
        <end position="111"/>
    </location>
</feature>
<dbReference type="PANTHER" id="PTHR30153:SF2">
    <property type="entry name" value="REPLICATIVE DNA HELICASE"/>
    <property type="match status" value="1"/>
</dbReference>
<evidence type="ECO:0000256" key="3">
    <source>
        <dbReference type="ARBA" id="ARBA00023125"/>
    </source>
</evidence>
<dbReference type="GO" id="GO:0005829">
    <property type="term" value="C:cytosol"/>
    <property type="evidence" value="ECO:0007669"/>
    <property type="project" value="TreeGrafter"/>
</dbReference>
<reference evidence="5 6" key="1">
    <citation type="journal article" date="2020" name="Nature">
        <title>Bacterial chemolithoautotrophy via manganese oxidation.</title>
        <authorList>
            <person name="Yu H."/>
            <person name="Leadbetter J.R."/>
        </authorList>
    </citation>
    <scope>NUCLEOTIDE SEQUENCE [LARGE SCALE GENOMIC DNA]</scope>
    <source>
        <strain evidence="5 6">Mn-1</strain>
    </source>
</reference>
<dbReference type="InterPro" id="IPR016136">
    <property type="entry name" value="DNA_helicase_N/primase_C"/>
</dbReference>
<evidence type="ECO:0000313" key="5">
    <source>
        <dbReference type="EMBL" id="NKE71258.1"/>
    </source>
</evidence>
<dbReference type="InterPro" id="IPR027417">
    <property type="entry name" value="P-loop_NTPase"/>
</dbReference>
<organism evidence="5 6">
    <name type="scientific">Candidatus Manganitrophus noduliformans</name>
    <dbReference type="NCBI Taxonomy" id="2606439"/>
    <lineage>
        <taxon>Bacteria</taxon>
        <taxon>Pseudomonadati</taxon>
        <taxon>Nitrospirota</taxon>
        <taxon>Nitrospiria</taxon>
        <taxon>Candidatus Troglogloeales</taxon>
        <taxon>Candidatus Manganitrophaceae</taxon>
        <taxon>Candidatus Manganitrophus</taxon>
    </lineage>
</organism>
<dbReference type="SUPFAM" id="SSF52540">
    <property type="entry name" value="P-loop containing nucleoside triphosphate hydrolases"/>
    <property type="match status" value="1"/>
</dbReference>
<dbReference type="Pfam" id="PF13481">
    <property type="entry name" value="AAA_25"/>
    <property type="match status" value="1"/>
</dbReference>
<keyword evidence="3" id="KW-0238">DNA-binding</keyword>
<keyword evidence="1" id="KW-0639">Primosome</keyword>
<evidence type="ECO:0000313" key="6">
    <source>
        <dbReference type="Proteomes" id="UP000534783"/>
    </source>
</evidence>
<dbReference type="InterPro" id="IPR036185">
    <property type="entry name" value="DNA_heli_DnaB-like_N_sf"/>
</dbReference>
<dbReference type="GO" id="GO:0006269">
    <property type="term" value="P:DNA replication, synthesis of primer"/>
    <property type="evidence" value="ECO:0007669"/>
    <property type="project" value="UniProtKB-KW"/>
</dbReference>
<accession>A0A7X6IB53</accession>
<dbReference type="Gene3D" id="3.40.50.300">
    <property type="entry name" value="P-loop containing nucleotide triphosphate hydrolases"/>
    <property type="match status" value="1"/>
</dbReference>
<name>A0A7X6IB53_9BACT</name>
<dbReference type="EMBL" id="VTOW01000002">
    <property type="protein sequence ID" value="NKE71258.1"/>
    <property type="molecule type" value="Genomic_DNA"/>
</dbReference>
<evidence type="ECO:0000256" key="1">
    <source>
        <dbReference type="ARBA" id="ARBA00022515"/>
    </source>
</evidence>
<sequence length="472" mass="53275">MIEAQYEDIRRPPPHSAEIEQAALGSIMLMEPNQVAETVQKLDQSQFYRRSHQIIFQAIRDLQSGDYILLGDHLRERGMLDQVGGISYLTEVLNSTATWRNIEKYLTTLRDLAAKRRIHTILLSRLDQNRNGTAPADLARDLSEELRGISEESRITPDLSQCVLTSDMLKTIDIPKREDIIERVLPTQSLLMINAGRGKGKTWLALGLARACAIGDGVFLGWAIKRKARVLYVDGEMPLADMRERINQLQIPKENFLLLSVEWMILNGFTKRLNIASLEGQDLIDKSIEDLSRGGFNPDVLILDNYSALIHGIKQNDNDEWDGVNAWLIRKRHTGLSVIVLDHAGKDESKGSRGASRKEDVMDTIIQLSEVKGADPEECRFTLEFTKTRGRKPSPMKFVASLRGADFTTEEMEMNSLDELIRLVESGVESQTDIANELKITRARVCQITAKAVERGLIRKIGNRLKPTFKES</sequence>
<keyword evidence="2" id="KW-0235">DNA replication</keyword>
<dbReference type="Pfam" id="PF00772">
    <property type="entry name" value="DnaB"/>
    <property type="match status" value="1"/>
</dbReference>
<protein>
    <submittedName>
        <fullName evidence="5">AAA family ATPase</fullName>
    </submittedName>
</protein>
<dbReference type="AlphaFoldDB" id="A0A7X6IB53"/>
<keyword evidence="6" id="KW-1185">Reference proteome</keyword>
<dbReference type="Proteomes" id="UP000534783">
    <property type="component" value="Unassembled WGS sequence"/>
</dbReference>
<dbReference type="GO" id="GO:0003677">
    <property type="term" value="F:DNA binding"/>
    <property type="evidence" value="ECO:0007669"/>
    <property type="project" value="UniProtKB-KW"/>
</dbReference>